<name>A0A5P8WGT8_9NOSO</name>
<accession>A0A5P8WGT8</accession>
<reference evidence="1 2" key="1">
    <citation type="submission" date="2019-10" db="EMBL/GenBank/DDBJ databases">
        <title>Genomic and transcriptomic insights into the perfect genentic adaptation of a filamentous nitrogen-fixing cyanobacterium to rice fields.</title>
        <authorList>
            <person name="Chen Z."/>
        </authorList>
    </citation>
    <scope>NUCLEOTIDE SEQUENCE [LARGE SCALE GENOMIC DNA]</scope>
    <source>
        <strain evidence="1">CCNUC1</strain>
    </source>
</reference>
<sequence>MTYQVLKNWLFSAIRLEIKDFTAKLNLVECPLTNTALPYTSPDAAVCCLDNALSN</sequence>
<dbReference type="KEGG" id="nsh:GXM_09226"/>
<evidence type="ECO:0000313" key="1">
    <source>
        <dbReference type="EMBL" id="QFS51732.1"/>
    </source>
</evidence>
<dbReference type="EMBL" id="CP045227">
    <property type="protein sequence ID" value="QFS51732.1"/>
    <property type="molecule type" value="Genomic_DNA"/>
</dbReference>
<proteinExistence type="predicted"/>
<organism evidence="1 2">
    <name type="scientific">Nostoc sphaeroides CCNUC1</name>
    <dbReference type="NCBI Taxonomy" id="2653204"/>
    <lineage>
        <taxon>Bacteria</taxon>
        <taxon>Bacillati</taxon>
        <taxon>Cyanobacteriota</taxon>
        <taxon>Cyanophyceae</taxon>
        <taxon>Nostocales</taxon>
        <taxon>Nostocaceae</taxon>
        <taxon>Nostoc</taxon>
    </lineage>
</organism>
<dbReference type="RefSeq" id="WP_194198890.1">
    <property type="nucleotide sequence ID" value="NZ_CP045227.1"/>
</dbReference>
<gene>
    <name evidence="1" type="ORF">GXM_09226</name>
</gene>
<dbReference type="AlphaFoldDB" id="A0A5P8WGT8"/>
<dbReference type="Proteomes" id="UP000326678">
    <property type="component" value="Chromosome Gxm2"/>
</dbReference>
<protein>
    <submittedName>
        <fullName evidence="1">Uncharacterized protein</fullName>
    </submittedName>
</protein>
<keyword evidence="2" id="KW-1185">Reference proteome</keyword>
<evidence type="ECO:0000313" key="2">
    <source>
        <dbReference type="Proteomes" id="UP000326678"/>
    </source>
</evidence>